<organism evidence="1 2">
    <name type="scientific">Olivibacter oleidegradans</name>
    <dbReference type="NCBI Taxonomy" id="760123"/>
    <lineage>
        <taxon>Bacteria</taxon>
        <taxon>Pseudomonadati</taxon>
        <taxon>Bacteroidota</taxon>
        <taxon>Sphingobacteriia</taxon>
        <taxon>Sphingobacteriales</taxon>
        <taxon>Sphingobacteriaceae</taxon>
        <taxon>Olivibacter</taxon>
    </lineage>
</organism>
<comment type="caution">
    <text evidence="1">The sequence shown here is derived from an EMBL/GenBank/DDBJ whole genome shotgun (WGS) entry which is preliminary data.</text>
</comment>
<reference evidence="1 2" key="1">
    <citation type="submission" date="2024-09" db="EMBL/GenBank/DDBJ databases">
        <authorList>
            <person name="Sun Q."/>
            <person name="Mori K."/>
        </authorList>
    </citation>
    <scope>NUCLEOTIDE SEQUENCE [LARGE SCALE GENOMIC DNA]</scope>
    <source>
        <strain evidence="1 2">CCM 7765</strain>
    </source>
</reference>
<evidence type="ECO:0000313" key="1">
    <source>
        <dbReference type="EMBL" id="MFC0320507.1"/>
    </source>
</evidence>
<protein>
    <submittedName>
        <fullName evidence="1">Uncharacterized protein</fullName>
    </submittedName>
</protein>
<keyword evidence="2" id="KW-1185">Reference proteome</keyword>
<accession>A0ABV6HNR0</accession>
<dbReference type="EMBL" id="JBHLWO010000002">
    <property type="protein sequence ID" value="MFC0320507.1"/>
    <property type="molecule type" value="Genomic_DNA"/>
</dbReference>
<gene>
    <name evidence="1" type="ORF">ACFFI0_19435</name>
</gene>
<dbReference type="RefSeq" id="WP_013667903.1">
    <property type="nucleotide sequence ID" value="NZ_JBHLWO010000002.1"/>
</dbReference>
<proteinExistence type="predicted"/>
<dbReference type="Proteomes" id="UP001589774">
    <property type="component" value="Unassembled WGS sequence"/>
</dbReference>
<evidence type="ECO:0000313" key="2">
    <source>
        <dbReference type="Proteomes" id="UP001589774"/>
    </source>
</evidence>
<sequence length="86" mass="10106">MEDTILPDETYFYKSQPLRVTFKNIDYEVRILNKDIKKTDTSVKILLDGIVQTLERSASQWYFSGSDDDPAFAQAIWHSISLRYRL</sequence>
<name>A0ABV6HNR0_9SPHI</name>